<dbReference type="Pfam" id="PF01638">
    <property type="entry name" value="HxlR"/>
    <property type="match status" value="1"/>
</dbReference>
<dbReference type="PANTHER" id="PTHR33204:SF37">
    <property type="entry name" value="HTH-TYPE TRANSCRIPTIONAL REGULATOR YODB"/>
    <property type="match status" value="1"/>
</dbReference>
<feature type="domain" description="HTH hxlR-type" evidence="4">
    <location>
        <begin position="10"/>
        <end position="109"/>
    </location>
</feature>
<dbReference type="SUPFAM" id="SSF46785">
    <property type="entry name" value="Winged helix' DNA-binding domain"/>
    <property type="match status" value="1"/>
</dbReference>
<evidence type="ECO:0000256" key="3">
    <source>
        <dbReference type="ARBA" id="ARBA00023163"/>
    </source>
</evidence>
<keyword evidence="1" id="KW-0805">Transcription regulation</keyword>
<sequence length="110" mass="12505">MTEHIYDEECRRFQASAETVGKRWSGGILMALYLGSTRFSEILGRVEGLSDRMLAQRLRELEAEGLVERDVIPTVPVQIRYALTERGTDLMRALQPLAAWGQRWGTPARV</sequence>
<dbReference type="PROSITE" id="PS51118">
    <property type="entry name" value="HTH_HXLR"/>
    <property type="match status" value="1"/>
</dbReference>
<name>A0ABT6KPV8_9MICO</name>
<dbReference type="Gene3D" id="1.10.10.10">
    <property type="entry name" value="Winged helix-like DNA-binding domain superfamily/Winged helix DNA-binding domain"/>
    <property type="match status" value="1"/>
</dbReference>
<dbReference type="GO" id="GO:0003677">
    <property type="term" value="F:DNA binding"/>
    <property type="evidence" value="ECO:0007669"/>
    <property type="project" value="UniProtKB-KW"/>
</dbReference>
<dbReference type="Proteomes" id="UP001160142">
    <property type="component" value="Unassembled WGS sequence"/>
</dbReference>
<keyword evidence="6" id="KW-1185">Reference proteome</keyword>
<evidence type="ECO:0000256" key="2">
    <source>
        <dbReference type="ARBA" id="ARBA00023125"/>
    </source>
</evidence>
<comment type="caution">
    <text evidence="5">The sequence shown here is derived from an EMBL/GenBank/DDBJ whole genome shotgun (WGS) entry which is preliminary data.</text>
</comment>
<dbReference type="RefSeq" id="WP_322134323.1">
    <property type="nucleotide sequence ID" value="NZ_CP085036.1"/>
</dbReference>
<evidence type="ECO:0000313" key="6">
    <source>
        <dbReference type="Proteomes" id="UP001160142"/>
    </source>
</evidence>
<organism evidence="5 6">
    <name type="scientific">Antiquaquibacter oligotrophicus</name>
    <dbReference type="NCBI Taxonomy" id="2880260"/>
    <lineage>
        <taxon>Bacteria</taxon>
        <taxon>Bacillati</taxon>
        <taxon>Actinomycetota</taxon>
        <taxon>Actinomycetes</taxon>
        <taxon>Micrococcales</taxon>
        <taxon>Microbacteriaceae</taxon>
        <taxon>Antiquaquibacter</taxon>
    </lineage>
</organism>
<dbReference type="InterPro" id="IPR036390">
    <property type="entry name" value="WH_DNA-bd_sf"/>
</dbReference>
<reference evidence="5 6" key="1">
    <citation type="submission" date="2023-04" db="EMBL/GenBank/DDBJ databases">
        <title>Genome Encyclopedia of Bacteria and Archaea VI: Functional Genomics of Type Strains.</title>
        <authorList>
            <person name="Whitman W."/>
        </authorList>
    </citation>
    <scope>NUCLEOTIDE SEQUENCE [LARGE SCALE GENOMIC DNA]</scope>
    <source>
        <strain evidence="5 6">SG_E_30_P1</strain>
    </source>
</reference>
<evidence type="ECO:0000313" key="5">
    <source>
        <dbReference type="EMBL" id="MDH6182030.1"/>
    </source>
</evidence>
<proteinExistence type="predicted"/>
<accession>A0ABT6KPV8</accession>
<keyword evidence="2 5" id="KW-0238">DNA-binding</keyword>
<dbReference type="InterPro" id="IPR036388">
    <property type="entry name" value="WH-like_DNA-bd_sf"/>
</dbReference>
<dbReference type="InterPro" id="IPR002577">
    <property type="entry name" value="HTH_HxlR"/>
</dbReference>
<evidence type="ECO:0000259" key="4">
    <source>
        <dbReference type="PROSITE" id="PS51118"/>
    </source>
</evidence>
<protein>
    <submittedName>
        <fullName evidence="5">DNA-binding HxlR family transcriptional regulator</fullName>
    </submittedName>
</protein>
<dbReference type="PANTHER" id="PTHR33204">
    <property type="entry name" value="TRANSCRIPTIONAL REGULATOR, MARR FAMILY"/>
    <property type="match status" value="1"/>
</dbReference>
<gene>
    <name evidence="5" type="ORF">M2152_002212</name>
</gene>
<keyword evidence="3" id="KW-0804">Transcription</keyword>
<evidence type="ECO:0000256" key="1">
    <source>
        <dbReference type="ARBA" id="ARBA00023015"/>
    </source>
</evidence>
<dbReference type="EMBL" id="JARXVQ010000001">
    <property type="protein sequence ID" value="MDH6182030.1"/>
    <property type="molecule type" value="Genomic_DNA"/>
</dbReference>